<proteinExistence type="predicted"/>
<reference evidence="2 3" key="1">
    <citation type="submission" date="2016-12" db="EMBL/GenBank/DDBJ databases">
        <title>Genome sequencing of Methylocaldum marinum.</title>
        <authorList>
            <person name="Takeuchi M."/>
            <person name="Kamagata Y."/>
            <person name="Hiraoka S."/>
            <person name="Oshima K."/>
            <person name="Hattori M."/>
            <person name="Iwasaki W."/>
        </authorList>
    </citation>
    <scope>NUCLEOTIDE SEQUENCE [LARGE SCALE GENOMIC DNA]</scope>
    <source>
        <strain evidence="2 3">S8</strain>
    </source>
</reference>
<evidence type="ECO:0000256" key="1">
    <source>
        <dbReference type="SAM" id="Phobius"/>
    </source>
</evidence>
<evidence type="ECO:0000313" key="2">
    <source>
        <dbReference type="EMBL" id="BBA36160.1"/>
    </source>
</evidence>
<dbReference type="AlphaFoldDB" id="A0A250KWY2"/>
<organism evidence="2 3">
    <name type="scientific">Methylocaldum marinum</name>
    <dbReference type="NCBI Taxonomy" id="1432792"/>
    <lineage>
        <taxon>Bacteria</taxon>
        <taxon>Pseudomonadati</taxon>
        <taxon>Pseudomonadota</taxon>
        <taxon>Gammaproteobacteria</taxon>
        <taxon>Methylococcales</taxon>
        <taxon>Methylococcaceae</taxon>
        <taxon>Methylocaldum</taxon>
    </lineage>
</organism>
<dbReference type="RefSeq" id="WP_119631385.1">
    <property type="nucleotide sequence ID" value="NZ_AP017928.1"/>
</dbReference>
<keyword evidence="1" id="KW-0812">Transmembrane</keyword>
<feature type="transmembrane region" description="Helical" evidence="1">
    <location>
        <begin position="6"/>
        <end position="25"/>
    </location>
</feature>
<gene>
    <name evidence="2" type="ORF">sS8_4230</name>
</gene>
<keyword evidence="1" id="KW-0472">Membrane</keyword>
<dbReference type="OrthoDB" id="5737734at2"/>
<keyword evidence="1" id="KW-1133">Transmembrane helix</keyword>
<dbReference type="KEGG" id="mmai:sS8_4230"/>
<keyword evidence="3" id="KW-1185">Reference proteome</keyword>
<protein>
    <submittedName>
        <fullName evidence="2">Uncharacterized protein</fullName>
    </submittedName>
</protein>
<dbReference type="Proteomes" id="UP000266313">
    <property type="component" value="Chromosome"/>
</dbReference>
<name>A0A250KWY2_9GAMM</name>
<dbReference type="EMBL" id="AP017928">
    <property type="protein sequence ID" value="BBA36160.1"/>
    <property type="molecule type" value="Genomic_DNA"/>
</dbReference>
<evidence type="ECO:0000313" key="3">
    <source>
        <dbReference type="Proteomes" id="UP000266313"/>
    </source>
</evidence>
<feature type="transmembrane region" description="Helical" evidence="1">
    <location>
        <begin position="99"/>
        <end position="117"/>
    </location>
</feature>
<accession>A0A250KWY2</accession>
<sequence>MKTMTLLVGILIGISVIVMILYVTFGQITVRKLRRNPKTKHALGIEFVSGWDIINVAQALALPEFITKKLKRSSLSSLYADAELLQCNTSIFDRLLAGFFYWLLMLTGLSFPLLGFFDSLGLLE</sequence>